<keyword evidence="1" id="KW-0805">Transcription regulation</keyword>
<dbReference type="SUPFAM" id="SSF48498">
    <property type="entry name" value="Tetracyclin repressor-like, C-terminal domain"/>
    <property type="match status" value="1"/>
</dbReference>
<protein>
    <submittedName>
        <fullName evidence="5">AcrR family transcriptional regulator</fullName>
    </submittedName>
</protein>
<accession>A0A9X2PS23</accession>
<evidence type="ECO:0000313" key="5">
    <source>
        <dbReference type="EMBL" id="MCS3710160.1"/>
    </source>
</evidence>
<dbReference type="InterPro" id="IPR001647">
    <property type="entry name" value="HTH_TetR"/>
</dbReference>
<dbReference type="RefSeq" id="WP_013061739.1">
    <property type="nucleotide sequence ID" value="NZ_CALTSF010000002.1"/>
</dbReference>
<name>A0A9X2PS23_9BACT</name>
<dbReference type="SUPFAM" id="SSF46689">
    <property type="entry name" value="Homeodomain-like"/>
    <property type="match status" value="1"/>
</dbReference>
<evidence type="ECO:0000256" key="1">
    <source>
        <dbReference type="ARBA" id="ARBA00023015"/>
    </source>
</evidence>
<dbReference type="InterPro" id="IPR009057">
    <property type="entry name" value="Homeodomain-like_sf"/>
</dbReference>
<feature type="DNA-binding region" description="H-T-H motif" evidence="4">
    <location>
        <begin position="34"/>
        <end position="53"/>
    </location>
</feature>
<evidence type="ECO:0000256" key="3">
    <source>
        <dbReference type="ARBA" id="ARBA00023163"/>
    </source>
</evidence>
<dbReference type="GO" id="GO:0000976">
    <property type="term" value="F:transcription cis-regulatory region binding"/>
    <property type="evidence" value="ECO:0007669"/>
    <property type="project" value="TreeGrafter"/>
</dbReference>
<evidence type="ECO:0000313" key="6">
    <source>
        <dbReference type="Proteomes" id="UP001155057"/>
    </source>
</evidence>
<dbReference type="PANTHER" id="PTHR30055">
    <property type="entry name" value="HTH-TYPE TRANSCRIPTIONAL REGULATOR RUTR"/>
    <property type="match status" value="1"/>
</dbReference>
<evidence type="ECO:0000256" key="2">
    <source>
        <dbReference type="ARBA" id="ARBA00023125"/>
    </source>
</evidence>
<dbReference type="InterPro" id="IPR036271">
    <property type="entry name" value="Tet_transcr_reg_TetR-rel_C_sf"/>
</dbReference>
<dbReference type="Pfam" id="PF13305">
    <property type="entry name" value="TetR_C_33"/>
    <property type="match status" value="1"/>
</dbReference>
<dbReference type="InterPro" id="IPR025996">
    <property type="entry name" value="MT1864/Rv1816-like_C"/>
</dbReference>
<comment type="caution">
    <text evidence="5">The sequence shown here is derived from an EMBL/GenBank/DDBJ whole genome shotgun (WGS) entry which is preliminary data.</text>
</comment>
<dbReference type="PRINTS" id="PR00455">
    <property type="entry name" value="HTHTETR"/>
</dbReference>
<organism evidence="5 6">
    <name type="scientific">Salinibacter ruber</name>
    <dbReference type="NCBI Taxonomy" id="146919"/>
    <lineage>
        <taxon>Bacteria</taxon>
        <taxon>Pseudomonadati</taxon>
        <taxon>Rhodothermota</taxon>
        <taxon>Rhodothermia</taxon>
        <taxon>Rhodothermales</taxon>
        <taxon>Salinibacteraceae</taxon>
        <taxon>Salinibacter</taxon>
    </lineage>
</organism>
<sequence>MTTATDGSEEAELRRHILDTARHLLVQEGYKALSMRTIADAIGYSATSIYLHFDGKDALLHALIHEGMMALRDRLRDAAAQHPESPVQRLHALCECFVEFGLENPEYYEIMFQLRPERMERYPPEKYRAARENLDFFARALDEGVEQGIFEVDDSRVSASTVWASLHGTVSLLLADRVDVHIDPDAFIETAIRQVLRGFQAPAASTS</sequence>
<dbReference type="GO" id="GO:0003700">
    <property type="term" value="F:DNA-binding transcription factor activity"/>
    <property type="evidence" value="ECO:0007669"/>
    <property type="project" value="TreeGrafter"/>
</dbReference>
<evidence type="ECO:0000256" key="4">
    <source>
        <dbReference type="PROSITE-ProRule" id="PRU00335"/>
    </source>
</evidence>
<dbReference type="Gene3D" id="1.10.357.10">
    <property type="entry name" value="Tetracycline Repressor, domain 2"/>
    <property type="match status" value="1"/>
</dbReference>
<dbReference type="Proteomes" id="UP001155057">
    <property type="component" value="Unassembled WGS sequence"/>
</dbReference>
<reference evidence="5" key="1">
    <citation type="submission" date="2022-08" db="EMBL/GenBank/DDBJ databases">
        <title>Genomic Encyclopedia of Type Strains, Phase V (KMG-V): Genome sequencing to study the core and pangenomes of soil and plant-associated prokaryotes.</title>
        <authorList>
            <person name="Whitman W."/>
        </authorList>
    </citation>
    <scope>NUCLEOTIDE SEQUENCE</scope>
    <source>
        <strain evidence="5">SP3049</strain>
    </source>
</reference>
<keyword evidence="3" id="KW-0804">Transcription</keyword>
<proteinExistence type="predicted"/>
<dbReference type="Pfam" id="PF00440">
    <property type="entry name" value="TetR_N"/>
    <property type="match status" value="1"/>
</dbReference>
<dbReference type="InterPro" id="IPR050109">
    <property type="entry name" value="HTH-type_TetR-like_transc_reg"/>
</dbReference>
<dbReference type="PROSITE" id="PS50977">
    <property type="entry name" value="HTH_TETR_2"/>
    <property type="match status" value="1"/>
</dbReference>
<keyword evidence="2 4" id="KW-0238">DNA-binding</keyword>
<gene>
    <name evidence="5" type="ORF">GGP61_001764</name>
</gene>
<dbReference type="EMBL" id="JANUAE010000005">
    <property type="protein sequence ID" value="MCS3710160.1"/>
    <property type="molecule type" value="Genomic_DNA"/>
</dbReference>
<dbReference type="AlphaFoldDB" id="A0A9X2PS23"/>
<dbReference type="PANTHER" id="PTHR30055:SF212">
    <property type="entry name" value="TETR-FAMILY FAMILY TRANSCRIPTIONAL REGULATOR"/>
    <property type="match status" value="1"/>
</dbReference>